<organism evidence="2 3">
    <name type="scientific">Qipengyuania marisflavi</name>
    <dbReference type="NCBI Taxonomy" id="2486356"/>
    <lineage>
        <taxon>Bacteria</taxon>
        <taxon>Pseudomonadati</taxon>
        <taxon>Pseudomonadota</taxon>
        <taxon>Alphaproteobacteria</taxon>
        <taxon>Sphingomonadales</taxon>
        <taxon>Erythrobacteraceae</taxon>
        <taxon>Qipengyuania</taxon>
    </lineage>
</organism>
<proteinExistence type="predicted"/>
<keyword evidence="3" id="KW-1185">Reference proteome</keyword>
<dbReference type="AlphaFoldDB" id="A0A5S3P4V7"/>
<dbReference type="InterPro" id="IPR005939">
    <property type="entry name" value="BLH_phosphatase-like"/>
</dbReference>
<evidence type="ECO:0000313" key="3">
    <source>
        <dbReference type="Proteomes" id="UP000309668"/>
    </source>
</evidence>
<comment type="caution">
    <text evidence="2">The sequence shown here is derived from an EMBL/GenBank/DDBJ whole genome shotgun (WGS) entry which is preliminary data.</text>
</comment>
<dbReference type="RefSeq" id="WP_138617391.1">
    <property type="nucleotide sequence ID" value="NZ_VCAO01000003.1"/>
</dbReference>
<dbReference type="GO" id="GO:0016787">
    <property type="term" value="F:hydrolase activity"/>
    <property type="evidence" value="ECO:0007669"/>
    <property type="project" value="InterPro"/>
</dbReference>
<dbReference type="Pfam" id="PF04273">
    <property type="entry name" value="BLH_phosphatase"/>
    <property type="match status" value="1"/>
</dbReference>
<dbReference type="Proteomes" id="UP000309668">
    <property type="component" value="Unassembled WGS sequence"/>
</dbReference>
<protein>
    <submittedName>
        <fullName evidence="2">TIGR01244 family phosphatase</fullName>
    </submittedName>
</protein>
<reference evidence="2 3" key="1">
    <citation type="submission" date="2019-05" db="EMBL/GenBank/DDBJ databases">
        <title>Erythrobacter marisflavi sp. nov., isolated from isolated from water of an estuary environment.</title>
        <authorList>
            <person name="Yoon J.-H."/>
        </authorList>
    </citation>
    <scope>NUCLEOTIDE SEQUENCE [LARGE SCALE GENOMIC DNA]</scope>
    <source>
        <strain evidence="2 3">KEM-5</strain>
    </source>
</reference>
<dbReference type="NCBIfam" id="TIGR01244">
    <property type="entry name" value="TIGR01244 family sulfur transferase"/>
    <property type="match status" value="1"/>
</dbReference>
<gene>
    <name evidence="2" type="ORF">FEV51_07140</name>
</gene>
<dbReference type="OrthoDB" id="9805710at2"/>
<feature type="domain" description="Beta-lactamase hydrolase-like protein phosphatase-like" evidence="1">
    <location>
        <begin position="4"/>
        <end position="111"/>
    </location>
</feature>
<accession>A0A5S3P4V7</accession>
<evidence type="ECO:0000259" key="1">
    <source>
        <dbReference type="Pfam" id="PF04273"/>
    </source>
</evidence>
<dbReference type="SUPFAM" id="SSF52799">
    <property type="entry name" value="(Phosphotyrosine protein) phosphatases II"/>
    <property type="match status" value="1"/>
</dbReference>
<dbReference type="InterPro" id="IPR029021">
    <property type="entry name" value="Prot-tyrosine_phosphatase-like"/>
</dbReference>
<sequence>MTGFKILSETMMVSPQITAQDVATAQQQGVTLVINNRPDGEAPDQPAGEGIAQAARDLGMDYCAIPVTQAGFSVPQVEQMAQAMAETAGKTLAFCRSGTRSTFLWALAEAKAGRSPQEITAAAQQAGYDVGSVRATMDMLASQTGS</sequence>
<dbReference type="EMBL" id="VCAO01000003">
    <property type="protein sequence ID" value="TMM48072.1"/>
    <property type="molecule type" value="Genomic_DNA"/>
</dbReference>
<name>A0A5S3P4V7_9SPHN</name>
<evidence type="ECO:0000313" key="2">
    <source>
        <dbReference type="EMBL" id="TMM48072.1"/>
    </source>
</evidence>
<dbReference type="Gene3D" id="3.90.190.10">
    <property type="entry name" value="Protein tyrosine phosphatase superfamily"/>
    <property type="match status" value="1"/>
</dbReference>